<protein>
    <submittedName>
        <fullName evidence="1">Aquaporin 4</fullName>
    </submittedName>
</protein>
<organism evidence="1 2">
    <name type="scientific">Pluteus cervinus</name>
    <dbReference type="NCBI Taxonomy" id="181527"/>
    <lineage>
        <taxon>Eukaryota</taxon>
        <taxon>Fungi</taxon>
        <taxon>Dikarya</taxon>
        <taxon>Basidiomycota</taxon>
        <taxon>Agaricomycotina</taxon>
        <taxon>Agaricomycetes</taxon>
        <taxon>Agaricomycetidae</taxon>
        <taxon>Agaricales</taxon>
        <taxon>Pluteineae</taxon>
        <taxon>Pluteaceae</taxon>
        <taxon>Pluteus</taxon>
    </lineage>
</organism>
<dbReference type="EMBL" id="ML208274">
    <property type="protein sequence ID" value="TFK73625.1"/>
    <property type="molecule type" value="Genomic_DNA"/>
</dbReference>
<accession>A0ACD3B743</accession>
<keyword evidence="2" id="KW-1185">Reference proteome</keyword>
<name>A0ACD3B743_9AGAR</name>
<proteinExistence type="predicted"/>
<gene>
    <name evidence="1" type="ORF">BDN72DRAFT_834502</name>
</gene>
<sequence>MSDQKLHFSPSNDSIAPSLKVPAGPSTEYTEVVAVPDQRYQSDDEDTIAHRSLWSKYRDFAREPLAEFLGTAILVILGTGANCSTALSTSPKVASSPHGGALSGNIGWALGVSLGVWVCGGVSAGHINPAITIAMATFGRFPWKKVPVYIFAQLWGAIFGAAVIYGNYYHAINVFEGGAGVRTLATAGLFGTFAADYMSNANAFFNEFLGTAIFLIVIFAFSDKKNIPPPNGLQPLVLFLVVLGIGIATGLQTGAAINPARDFGPRILTSIVGYGGAVYSFRNQYWLWCGILGPISGALAGSFVYDVLIYTGSDSPINRSAPFRKERRPSDASNSV</sequence>
<evidence type="ECO:0000313" key="1">
    <source>
        <dbReference type="EMBL" id="TFK73625.1"/>
    </source>
</evidence>
<dbReference type="Proteomes" id="UP000308600">
    <property type="component" value="Unassembled WGS sequence"/>
</dbReference>
<reference evidence="1 2" key="1">
    <citation type="journal article" date="2019" name="Nat. Ecol. Evol.">
        <title>Megaphylogeny resolves global patterns of mushroom evolution.</title>
        <authorList>
            <person name="Varga T."/>
            <person name="Krizsan K."/>
            <person name="Foldi C."/>
            <person name="Dima B."/>
            <person name="Sanchez-Garcia M."/>
            <person name="Sanchez-Ramirez S."/>
            <person name="Szollosi G.J."/>
            <person name="Szarkandi J.G."/>
            <person name="Papp V."/>
            <person name="Albert L."/>
            <person name="Andreopoulos W."/>
            <person name="Angelini C."/>
            <person name="Antonin V."/>
            <person name="Barry K.W."/>
            <person name="Bougher N.L."/>
            <person name="Buchanan P."/>
            <person name="Buyck B."/>
            <person name="Bense V."/>
            <person name="Catcheside P."/>
            <person name="Chovatia M."/>
            <person name="Cooper J."/>
            <person name="Damon W."/>
            <person name="Desjardin D."/>
            <person name="Finy P."/>
            <person name="Geml J."/>
            <person name="Haridas S."/>
            <person name="Hughes K."/>
            <person name="Justo A."/>
            <person name="Karasinski D."/>
            <person name="Kautmanova I."/>
            <person name="Kiss B."/>
            <person name="Kocsube S."/>
            <person name="Kotiranta H."/>
            <person name="LaButti K.M."/>
            <person name="Lechner B.E."/>
            <person name="Liimatainen K."/>
            <person name="Lipzen A."/>
            <person name="Lukacs Z."/>
            <person name="Mihaltcheva S."/>
            <person name="Morgado L.N."/>
            <person name="Niskanen T."/>
            <person name="Noordeloos M.E."/>
            <person name="Ohm R.A."/>
            <person name="Ortiz-Santana B."/>
            <person name="Ovrebo C."/>
            <person name="Racz N."/>
            <person name="Riley R."/>
            <person name="Savchenko A."/>
            <person name="Shiryaev A."/>
            <person name="Soop K."/>
            <person name="Spirin V."/>
            <person name="Szebenyi C."/>
            <person name="Tomsovsky M."/>
            <person name="Tulloss R.E."/>
            <person name="Uehling J."/>
            <person name="Grigoriev I.V."/>
            <person name="Vagvolgyi C."/>
            <person name="Papp T."/>
            <person name="Martin F.M."/>
            <person name="Miettinen O."/>
            <person name="Hibbett D.S."/>
            <person name="Nagy L.G."/>
        </authorList>
    </citation>
    <scope>NUCLEOTIDE SEQUENCE [LARGE SCALE GENOMIC DNA]</scope>
    <source>
        <strain evidence="1 2">NL-1719</strain>
    </source>
</reference>
<evidence type="ECO:0000313" key="2">
    <source>
        <dbReference type="Proteomes" id="UP000308600"/>
    </source>
</evidence>